<keyword evidence="7" id="KW-0254">Endocytosis</keyword>
<reference evidence="17 18" key="1">
    <citation type="submission" date="2019-07" db="EMBL/GenBank/DDBJ databases">
        <title>Draft genome assembly of a fouling barnacle, Amphibalanus amphitrite (Darwin, 1854): The first reference genome for Thecostraca.</title>
        <authorList>
            <person name="Kim W."/>
        </authorList>
    </citation>
    <scope>NUCLEOTIDE SEQUENCE [LARGE SCALE GENOMIC DNA]</scope>
    <source>
        <strain evidence="17">SNU_AA5</strain>
        <tissue evidence="17">Soma without cirri and trophi</tissue>
    </source>
</reference>
<dbReference type="Gene3D" id="2.30.30.40">
    <property type="entry name" value="SH3 Domains"/>
    <property type="match status" value="1"/>
</dbReference>
<evidence type="ECO:0000256" key="2">
    <source>
        <dbReference type="ARBA" id="ARBA00004496"/>
    </source>
</evidence>
<keyword evidence="8 11" id="KW-0175">Coiled coil</keyword>
<keyword evidence="9" id="KW-0472">Membrane</keyword>
<dbReference type="Proteomes" id="UP000440578">
    <property type="component" value="Unassembled WGS sequence"/>
</dbReference>
<dbReference type="InterPro" id="IPR011072">
    <property type="entry name" value="HR1_rho-bd"/>
</dbReference>
<evidence type="ECO:0000256" key="11">
    <source>
        <dbReference type="PROSITE-ProRule" id="PRU01077"/>
    </source>
</evidence>
<evidence type="ECO:0000256" key="1">
    <source>
        <dbReference type="ARBA" id="ARBA00004236"/>
    </source>
</evidence>
<dbReference type="InterPro" id="IPR001452">
    <property type="entry name" value="SH3_domain"/>
</dbReference>
<dbReference type="InterPro" id="IPR036028">
    <property type="entry name" value="SH3-like_dom_sf"/>
</dbReference>
<organism evidence="17 18">
    <name type="scientific">Amphibalanus amphitrite</name>
    <name type="common">Striped barnacle</name>
    <name type="synonym">Balanus amphitrite</name>
    <dbReference type="NCBI Taxonomy" id="1232801"/>
    <lineage>
        <taxon>Eukaryota</taxon>
        <taxon>Metazoa</taxon>
        <taxon>Ecdysozoa</taxon>
        <taxon>Arthropoda</taxon>
        <taxon>Crustacea</taxon>
        <taxon>Multicrustacea</taxon>
        <taxon>Cirripedia</taxon>
        <taxon>Thoracica</taxon>
        <taxon>Thoracicalcarea</taxon>
        <taxon>Balanomorpha</taxon>
        <taxon>Balanoidea</taxon>
        <taxon>Balanidae</taxon>
        <taxon>Amphibalaninae</taxon>
        <taxon>Amphibalanus</taxon>
    </lineage>
</organism>
<sequence length="627" mass="69141">MDQFDNIALHTQKGLDFLDKYGRLIRDRSDVENRYAADLRSLVKKYQLKKKDDDMQFTSHSAYRAMLAEVGDLAGQHEVVAEQLAASVVSDVTATARTLKDERKRLLHEATRLQNQLNNQRQQLEKAKKNYEKSAREAEKALENYHKADADLNLSRAEVEKQKMNSSLRDQQCEDNKNEYANQLQKTNDLQHEHYTRLLPAIYDELQALDERRARCQQDHLRRAVDIERHVFPIIHTCLDGMVRAADTIDAEKDSQLVIERYKSGFEPPDSIPFEDLSSARNGEHPPAGSATMVHSSPAIADSPRGLTIKGTLSAAKFKKRGGIFGIFSGSKNSSPNASFESFMKEDLDSLPPNQRRKRIRQKLDDLTSKINQETATRDGLMKMKGVYESNPALGDPMTIESQLRENTQRLEKLRLELHKYQRLQDTNGQRCSLSEPEGNLSRSTSDSSVNQLGGAPAPAAPAAAAAAAGAGHSATLPSHISSNSPESGLGSTSHASLPGSDSDVDDSRAANGAPPVTDGGDDSELAFVDDPLPVIASASALYPFDGPEDGLSVGGYVARRPLPPIADAFALFAFKASSEGSIPMQEGERLLVIELDQGDGWTRVRRHDSLEEGFVPTAYLQVHSER</sequence>
<dbReference type="InterPro" id="IPR031160">
    <property type="entry name" value="F_BAR_dom"/>
</dbReference>
<dbReference type="Pfam" id="PF25610">
    <property type="entry name" value="HR1_TOCA"/>
    <property type="match status" value="1"/>
</dbReference>
<feature type="coiled-coil region" evidence="12">
    <location>
        <begin position="96"/>
        <end position="174"/>
    </location>
</feature>
<dbReference type="InterPro" id="IPR001060">
    <property type="entry name" value="FCH_dom"/>
</dbReference>
<dbReference type="FunFam" id="2.30.30.40:FF:000203">
    <property type="entry name" value="Cdc42-interacting protein 4, isoform F"/>
    <property type="match status" value="1"/>
</dbReference>
<feature type="region of interest" description="Disordered" evidence="13">
    <location>
        <begin position="428"/>
        <end position="458"/>
    </location>
</feature>
<dbReference type="OrthoDB" id="8783038at2759"/>
<dbReference type="CDD" id="cd07653">
    <property type="entry name" value="F-BAR_CIP4-like"/>
    <property type="match status" value="1"/>
</dbReference>
<dbReference type="Gene3D" id="1.20.1270.60">
    <property type="entry name" value="Arfaptin homology (AH) domain/BAR domain"/>
    <property type="match status" value="1"/>
</dbReference>
<dbReference type="PANTHER" id="PTHR15735:SF12">
    <property type="entry name" value="CDC42-INTERACTING PROTEIN 4, ISOFORM B"/>
    <property type="match status" value="1"/>
</dbReference>
<evidence type="ECO:0000256" key="8">
    <source>
        <dbReference type="ARBA" id="ARBA00023054"/>
    </source>
</evidence>
<comment type="subcellular location">
    <subcellularLocation>
        <location evidence="1">Cell membrane</location>
    </subcellularLocation>
    <subcellularLocation>
        <location evidence="2">Cytoplasm</location>
    </subcellularLocation>
</comment>
<dbReference type="PANTHER" id="PTHR15735">
    <property type="entry name" value="FCH AND DOUBLE SH3 DOMAINS PROTEIN"/>
    <property type="match status" value="1"/>
</dbReference>
<name>A0A6A4WIC7_AMPAM</name>
<dbReference type="Pfam" id="PF00018">
    <property type="entry name" value="SH3_1"/>
    <property type="match status" value="1"/>
</dbReference>
<protein>
    <submittedName>
        <fullName evidence="17">Formin-binding protein 1-like</fullName>
    </submittedName>
</protein>
<dbReference type="SMART" id="SM00326">
    <property type="entry name" value="SH3"/>
    <property type="match status" value="1"/>
</dbReference>
<evidence type="ECO:0000256" key="3">
    <source>
        <dbReference type="ARBA" id="ARBA00009426"/>
    </source>
</evidence>
<evidence type="ECO:0000256" key="10">
    <source>
        <dbReference type="PROSITE-ProRule" id="PRU00192"/>
    </source>
</evidence>
<keyword evidence="6" id="KW-0963">Cytoplasm</keyword>
<evidence type="ECO:0000256" key="13">
    <source>
        <dbReference type="SAM" id="MobiDB-lite"/>
    </source>
</evidence>
<dbReference type="FunFam" id="1.20.1270.60:FF:000002">
    <property type="entry name" value="Formin-binding protein 1-like isoform 1"/>
    <property type="match status" value="1"/>
</dbReference>
<evidence type="ECO:0000256" key="9">
    <source>
        <dbReference type="ARBA" id="ARBA00023136"/>
    </source>
</evidence>
<dbReference type="Gene3D" id="6.10.140.470">
    <property type="match status" value="1"/>
</dbReference>
<dbReference type="EMBL" id="VIIS01001115">
    <property type="protein sequence ID" value="KAF0301848.1"/>
    <property type="molecule type" value="Genomic_DNA"/>
</dbReference>
<keyword evidence="18" id="KW-1185">Reference proteome</keyword>
<dbReference type="PROSITE" id="PS51860">
    <property type="entry name" value="REM_1"/>
    <property type="match status" value="1"/>
</dbReference>
<evidence type="ECO:0000313" key="18">
    <source>
        <dbReference type="Proteomes" id="UP000440578"/>
    </source>
</evidence>
<proteinExistence type="inferred from homology"/>
<evidence type="ECO:0000313" key="17">
    <source>
        <dbReference type="EMBL" id="KAF0301848.1"/>
    </source>
</evidence>
<evidence type="ECO:0000259" key="15">
    <source>
        <dbReference type="PROSITE" id="PS51741"/>
    </source>
</evidence>
<feature type="compositionally biased region" description="Polar residues" evidence="13">
    <location>
        <begin position="476"/>
        <end position="496"/>
    </location>
</feature>
<dbReference type="PROSITE" id="PS50002">
    <property type="entry name" value="SH3"/>
    <property type="match status" value="1"/>
</dbReference>
<dbReference type="CDD" id="cd11911">
    <property type="entry name" value="SH3_CIP4-like"/>
    <property type="match status" value="1"/>
</dbReference>
<dbReference type="Pfam" id="PF00611">
    <property type="entry name" value="FCH"/>
    <property type="match status" value="1"/>
</dbReference>
<evidence type="ECO:0000256" key="12">
    <source>
        <dbReference type="SAM" id="Coils"/>
    </source>
</evidence>
<feature type="region of interest" description="Disordered" evidence="13">
    <location>
        <begin position="475"/>
        <end position="528"/>
    </location>
</feature>
<evidence type="ECO:0000256" key="5">
    <source>
        <dbReference type="ARBA" id="ARBA00022475"/>
    </source>
</evidence>
<dbReference type="CDD" id="cd11619">
    <property type="entry name" value="HR1_CIP4-like"/>
    <property type="match status" value="1"/>
</dbReference>
<accession>A0A6A4WIC7</accession>
<dbReference type="InterPro" id="IPR057870">
    <property type="entry name" value="HR1_TOCA"/>
</dbReference>
<dbReference type="GO" id="GO:0005737">
    <property type="term" value="C:cytoplasm"/>
    <property type="evidence" value="ECO:0007669"/>
    <property type="project" value="UniProtKB-SubCell"/>
</dbReference>
<feature type="domain" description="REM-1" evidence="16">
    <location>
        <begin position="349"/>
        <end position="427"/>
    </location>
</feature>
<dbReference type="GO" id="GO:0006897">
    <property type="term" value="P:endocytosis"/>
    <property type="evidence" value="ECO:0007669"/>
    <property type="project" value="UniProtKB-KW"/>
</dbReference>
<feature type="region of interest" description="Disordered" evidence="13">
    <location>
        <begin position="269"/>
        <end position="295"/>
    </location>
</feature>
<dbReference type="GO" id="GO:0007165">
    <property type="term" value="P:signal transduction"/>
    <property type="evidence" value="ECO:0007669"/>
    <property type="project" value="InterPro"/>
</dbReference>
<dbReference type="SMART" id="SM00055">
    <property type="entry name" value="FCH"/>
    <property type="match status" value="1"/>
</dbReference>
<keyword evidence="5" id="KW-1003">Cell membrane</keyword>
<feature type="compositionally biased region" description="Polar residues" evidence="13">
    <location>
        <begin position="441"/>
        <end position="452"/>
    </location>
</feature>
<evidence type="ECO:0000259" key="14">
    <source>
        <dbReference type="PROSITE" id="PS50002"/>
    </source>
</evidence>
<comment type="similarity">
    <text evidence="3">Belongs to the FNBP1 family.</text>
</comment>
<evidence type="ECO:0000256" key="4">
    <source>
        <dbReference type="ARBA" id="ARBA00022443"/>
    </source>
</evidence>
<dbReference type="AlphaFoldDB" id="A0A6A4WIC7"/>
<evidence type="ECO:0000256" key="6">
    <source>
        <dbReference type="ARBA" id="ARBA00022490"/>
    </source>
</evidence>
<evidence type="ECO:0000259" key="16">
    <source>
        <dbReference type="PROSITE" id="PS51860"/>
    </source>
</evidence>
<gene>
    <name evidence="17" type="primary">fnbp1l_3</name>
    <name evidence="17" type="ORF">FJT64_003059</name>
</gene>
<comment type="caution">
    <text evidence="17">The sequence shown here is derived from an EMBL/GenBank/DDBJ whole genome shotgun (WGS) entry which is preliminary data.</text>
</comment>
<dbReference type="SUPFAM" id="SSF103657">
    <property type="entry name" value="BAR/IMD domain-like"/>
    <property type="match status" value="1"/>
</dbReference>
<dbReference type="GO" id="GO:0005886">
    <property type="term" value="C:plasma membrane"/>
    <property type="evidence" value="ECO:0007669"/>
    <property type="project" value="UniProtKB-SubCell"/>
</dbReference>
<feature type="domain" description="SH3" evidence="14">
    <location>
        <begin position="564"/>
        <end position="626"/>
    </location>
</feature>
<dbReference type="InterPro" id="IPR027267">
    <property type="entry name" value="AH/BAR_dom_sf"/>
</dbReference>
<keyword evidence="4 10" id="KW-0728">SH3 domain</keyword>
<dbReference type="SUPFAM" id="SSF50044">
    <property type="entry name" value="SH3-domain"/>
    <property type="match status" value="1"/>
</dbReference>
<evidence type="ECO:0000256" key="7">
    <source>
        <dbReference type="ARBA" id="ARBA00022583"/>
    </source>
</evidence>
<dbReference type="PROSITE" id="PS51741">
    <property type="entry name" value="F_BAR"/>
    <property type="match status" value="1"/>
</dbReference>
<feature type="domain" description="F-BAR" evidence="15">
    <location>
        <begin position="1"/>
        <end position="254"/>
    </location>
</feature>